<feature type="compositionally biased region" description="Low complexity" evidence="1">
    <location>
        <begin position="506"/>
        <end position="538"/>
    </location>
</feature>
<proteinExistence type="predicted"/>
<gene>
    <name evidence="3" type="ORF">BG011_001709</name>
</gene>
<dbReference type="PANTHER" id="PTHR13379:SF0">
    <property type="entry name" value="UPF0415 PROTEIN C7ORF25"/>
    <property type="match status" value="1"/>
</dbReference>
<keyword evidence="4" id="KW-1185">Reference proteome</keyword>
<accession>A0A9P6PL49</accession>
<sequence>MDVQEKAQALLKECKDIVKSLDAWRECNPTFDIDSLSKILHAEKKFLEKVVSTPAEEIKPVMIASSNVPYLKSLSWALVHSRNPVAICKTFNYVCDPFTAIVPSEKFKALPINHGQQQGGTKANRTPGKRAAGNNIMQLTTSEPLSTSLSNVQTFQVKVDLVADHGKSWLKINAGSTRNLIFEFADMEDDSDDDQDEDSNEDSEDENAHGKNGSSIGENRRIRNPVHVSMDTHSDMTLMTRSLVLAADQNRVHYSHVPKVTLRFAGILPEENTTVENMIGRAVRIGRVAQSMTDGIAHQFPVDVVFGPIETSTSPAVKSTTSMDPFFQPFSIPQTVDDMVFFTRTLHLDITTLMALSSFLCHTIRPDPELFTSPPLVLQAKQEHDEPLLPLLSKVFEGRDRLVMTRTAATRFNSILSVIGGPEEKWRGKVMVHDPLEESLQDGEGEDEISIRERWVRGSDWAQQYGVFASGPPHIEVIEDILGCQGSTSNSAEEEGQHQQYAMPQPSSSSPTLMTSPPGTPTSSASTLLTDLSLDTGSKSGPGLRRRELNMSELHYKIFLTGYNARLTTITANLMGYRTMTRAGQVPSDVSVWFHPPRSLAEAKLPTKCSTSP</sequence>
<feature type="compositionally biased region" description="Acidic residues" evidence="1">
    <location>
        <begin position="187"/>
        <end position="205"/>
    </location>
</feature>
<dbReference type="EMBL" id="JAAAJA010001478">
    <property type="protein sequence ID" value="KAG0247299.1"/>
    <property type="molecule type" value="Genomic_DNA"/>
</dbReference>
<protein>
    <recommendedName>
        <fullName evidence="2">DUF1308 domain-containing protein</fullName>
    </recommendedName>
</protein>
<feature type="domain" description="DUF1308" evidence="2">
    <location>
        <begin position="346"/>
        <end position="433"/>
    </location>
</feature>
<comment type="caution">
    <text evidence="3">The sequence shown here is derived from an EMBL/GenBank/DDBJ whole genome shotgun (WGS) entry which is preliminary data.</text>
</comment>
<reference evidence="3" key="1">
    <citation type="journal article" date="2020" name="Fungal Divers.">
        <title>Resolving the Mortierellaceae phylogeny through synthesis of multi-gene phylogenetics and phylogenomics.</title>
        <authorList>
            <person name="Vandepol N."/>
            <person name="Liber J."/>
            <person name="Desiro A."/>
            <person name="Na H."/>
            <person name="Kennedy M."/>
            <person name="Barry K."/>
            <person name="Grigoriev I.V."/>
            <person name="Miller A.N."/>
            <person name="O'Donnell K."/>
            <person name="Stajich J.E."/>
            <person name="Bonito G."/>
        </authorList>
    </citation>
    <scope>NUCLEOTIDE SEQUENCE</scope>
    <source>
        <strain evidence="3">KOD948</strain>
    </source>
</reference>
<evidence type="ECO:0000313" key="4">
    <source>
        <dbReference type="Proteomes" id="UP000726737"/>
    </source>
</evidence>
<dbReference type="OrthoDB" id="441890at2759"/>
<evidence type="ECO:0000256" key="1">
    <source>
        <dbReference type="SAM" id="MobiDB-lite"/>
    </source>
</evidence>
<name>A0A9P6PL49_9FUNG</name>
<dbReference type="AlphaFoldDB" id="A0A9P6PL49"/>
<evidence type="ECO:0000313" key="3">
    <source>
        <dbReference type="EMBL" id="KAG0247299.1"/>
    </source>
</evidence>
<feature type="region of interest" description="Disordered" evidence="1">
    <location>
        <begin position="486"/>
        <end position="545"/>
    </location>
</feature>
<dbReference type="PANTHER" id="PTHR13379">
    <property type="entry name" value="UNCHARACTERIZED DUF1308"/>
    <property type="match status" value="1"/>
</dbReference>
<evidence type="ECO:0000259" key="2">
    <source>
        <dbReference type="Pfam" id="PF07000"/>
    </source>
</evidence>
<dbReference type="Pfam" id="PF07000">
    <property type="entry name" value="DUF1308"/>
    <property type="match status" value="1"/>
</dbReference>
<organism evidence="3 4">
    <name type="scientific">Mortierella polycephala</name>
    <dbReference type="NCBI Taxonomy" id="41804"/>
    <lineage>
        <taxon>Eukaryota</taxon>
        <taxon>Fungi</taxon>
        <taxon>Fungi incertae sedis</taxon>
        <taxon>Mucoromycota</taxon>
        <taxon>Mortierellomycotina</taxon>
        <taxon>Mortierellomycetes</taxon>
        <taxon>Mortierellales</taxon>
        <taxon>Mortierellaceae</taxon>
        <taxon>Mortierella</taxon>
    </lineage>
</organism>
<dbReference type="Proteomes" id="UP000726737">
    <property type="component" value="Unassembled WGS sequence"/>
</dbReference>
<dbReference type="InterPro" id="IPR010733">
    <property type="entry name" value="DUF1308"/>
</dbReference>
<feature type="region of interest" description="Disordered" evidence="1">
    <location>
        <begin position="187"/>
        <end position="224"/>
    </location>
</feature>